<gene>
    <name evidence="5" type="ORF">SAMN05444359_107160</name>
</gene>
<dbReference type="Proteomes" id="UP000199021">
    <property type="component" value="Unassembled WGS sequence"/>
</dbReference>
<dbReference type="InterPro" id="IPR000524">
    <property type="entry name" value="Tscrpt_reg_HTH_GntR"/>
</dbReference>
<accession>A0A1H9EQC3</accession>
<evidence type="ECO:0000313" key="6">
    <source>
        <dbReference type="Proteomes" id="UP000199021"/>
    </source>
</evidence>
<feature type="domain" description="HTH gntR-type" evidence="4">
    <location>
        <begin position="11"/>
        <end position="79"/>
    </location>
</feature>
<dbReference type="InterPro" id="IPR036390">
    <property type="entry name" value="WH_DNA-bd_sf"/>
</dbReference>
<organism evidence="5 6">
    <name type="scientific">Neolewinella agarilytica</name>
    <dbReference type="NCBI Taxonomy" id="478744"/>
    <lineage>
        <taxon>Bacteria</taxon>
        <taxon>Pseudomonadati</taxon>
        <taxon>Bacteroidota</taxon>
        <taxon>Saprospiria</taxon>
        <taxon>Saprospirales</taxon>
        <taxon>Lewinellaceae</taxon>
        <taxon>Neolewinella</taxon>
    </lineage>
</organism>
<dbReference type="Pfam" id="PF07729">
    <property type="entry name" value="FCD"/>
    <property type="match status" value="1"/>
</dbReference>
<dbReference type="SMART" id="SM00895">
    <property type="entry name" value="FCD"/>
    <property type="match status" value="1"/>
</dbReference>
<dbReference type="GO" id="GO:0003700">
    <property type="term" value="F:DNA-binding transcription factor activity"/>
    <property type="evidence" value="ECO:0007669"/>
    <property type="project" value="InterPro"/>
</dbReference>
<keyword evidence="6" id="KW-1185">Reference proteome</keyword>
<dbReference type="Gene3D" id="1.20.120.530">
    <property type="entry name" value="GntR ligand-binding domain-like"/>
    <property type="match status" value="1"/>
</dbReference>
<dbReference type="OrthoDB" id="9799482at2"/>
<dbReference type="InParanoid" id="A0A1H9EQC3"/>
<dbReference type="SUPFAM" id="SSF46785">
    <property type="entry name" value="Winged helix' DNA-binding domain"/>
    <property type="match status" value="1"/>
</dbReference>
<dbReference type="PRINTS" id="PR00035">
    <property type="entry name" value="HTHGNTR"/>
</dbReference>
<dbReference type="SUPFAM" id="SSF48008">
    <property type="entry name" value="GntR ligand-binding domain-like"/>
    <property type="match status" value="1"/>
</dbReference>
<dbReference type="AlphaFoldDB" id="A0A1H9EQC3"/>
<evidence type="ECO:0000313" key="5">
    <source>
        <dbReference type="EMBL" id="SEQ27904.1"/>
    </source>
</evidence>
<dbReference type="PROSITE" id="PS50949">
    <property type="entry name" value="HTH_GNTR"/>
    <property type="match status" value="1"/>
</dbReference>
<dbReference type="InterPro" id="IPR011711">
    <property type="entry name" value="GntR_C"/>
</dbReference>
<keyword evidence="1" id="KW-0805">Transcription regulation</keyword>
<dbReference type="SMART" id="SM00345">
    <property type="entry name" value="HTH_GNTR"/>
    <property type="match status" value="1"/>
</dbReference>
<dbReference type="InterPro" id="IPR036388">
    <property type="entry name" value="WH-like_DNA-bd_sf"/>
</dbReference>
<dbReference type="STRING" id="478744.SAMN05444359_107160"/>
<keyword evidence="3" id="KW-0804">Transcription</keyword>
<keyword evidence="2" id="KW-0238">DNA-binding</keyword>
<dbReference type="Gene3D" id="1.10.10.10">
    <property type="entry name" value="Winged helix-like DNA-binding domain superfamily/Winged helix DNA-binding domain"/>
    <property type="match status" value="1"/>
</dbReference>
<dbReference type="GO" id="GO:0003677">
    <property type="term" value="F:DNA binding"/>
    <property type="evidence" value="ECO:0007669"/>
    <property type="project" value="UniProtKB-KW"/>
</dbReference>
<evidence type="ECO:0000256" key="2">
    <source>
        <dbReference type="ARBA" id="ARBA00023125"/>
    </source>
</evidence>
<evidence type="ECO:0000259" key="4">
    <source>
        <dbReference type="PROSITE" id="PS50949"/>
    </source>
</evidence>
<dbReference type="InterPro" id="IPR008920">
    <property type="entry name" value="TF_FadR/GntR_C"/>
</dbReference>
<dbReference type="EMBL" id="FOFB01000007">
    <property type="protein sequence ID" value="SEQ27904.1"/>
    <property type="molecule type" value="Genomic_DNA"/>
</dbReference>
<sequence length="236" mass="26112">MLENFSEIKVESPVDMIIGQVRALITSGQLEPGDRLPAERKMAEKLGVSRGNVRAALQKLEFYGILRTLPQSGTVVAGLGITALEGLITDVLQLEESDFSSLVETRAMLEVECVKLAAERRTAEDLMEIEKALAAYEDKIKGGEVAVEEDLMFHLSLADASKNGVLKSLMMVIAPDIIASHTRYKVCDEKTELKALFEHQEILRQIREQNVAGAEEAMLGHLKDVTDFSESLRRNN</sequence>
<evidence type="ECO:0000256" key="3">
    <source>
        <dbReference type="ARBA" id="ARBA00023163"/>
    </source>
</evidence>
<proteinExistence type="predicted"/>
<dbReference type="PANTHER" id="PTHR43537">
    <property type="entry name" value="TRANSCRIPTIONAL REGULATOR, GNTR FAMILY"/>
    <property type="match status" value="1"/>
</dbReference>
<protein>
    <submittedName>
        <fullName evidence="5">Transcriptional regulator, GntR family</fullName>
    </submittedName>
</protein>
<name>A0A1H9EQC3_9BACT</name>
<dbReference type="PANTHER" id="PTHR43537:SF5">
    <property type="entry name" value="UXU OPERON TRANSCRIPTIONAL REGULATOR"/>
    <property type="match status" value="1"/>
</dbReference>
<evidence type="ECO:0000256" key="1">
    <source>
        <dbReference type="ARBA" id="ARBA00023015"/>
    </source>
</evidence>
<dbReference type="FunCoup" id="A0A1H9EQC3">
    <property type="interactions" value="89"/>
</dbReference>
<reference evidence="6" key="1">
    <citation type="submission" date="2016-10" db="EMBL/GenBank/DDBJ databases">
        <authorList>
            <person name="Varghese N."/>
            <person name="Submissions S."/>
        </authorList>
    </citation>
    <scope>NUCLEOTIDE SEQUENCE [LARGE SCALE GENOMIC DNA]</scope>
    <source>
        <strain evidence="6">DSM 24740</strain>
    </source>
</reference>
<dbReference type="RefSeq" id="WP_090167319.1">
    <property type="nucleotide sequence ID" value="NZ_FOFB01000007.1"/>
</dbReference>
<dbReference type="Pfam" id="PF00392">
    <property type="entry name" value="GntR"/>
    <property type="match status" value="1"/>
</dbReference>
<dbReference type="CDD" id="cd07377">
    <property type="entry name" value="WHTH_GntR"/>
    <property type="match status" value="1"/>
</dbReference>